<keyword evidence="5" id="KW-1185">Reference proteome</keyword>
<feature type="transmembrane region" description="Helical" evidence="3">
    <location>
        <begin position="16"/>
        <end position="37"/>
    </location>
</feature>
<keyword evidence="3" id="KW-1133">Transmembrane helix</keyword>
<gene>
    <name evidence="4" type="ORF">RS030_243586</name>
</gene>
<protein>
    <recommendedName>
        <fullName evidence="6">Pre-rRNA-processing protein TSR2 homolog</fullName>
    </recommendedName>
</protein>
<name>A0AAV9Y2W5_9CRYT</name>
<evidence type="ECO:0008006" key="6">
    <source>
        <dbReference type="Google" id="ProtNLM"/>
    </source>
</evidence>
<organism evidence="4 5">
    <name type="scientific">Cryptosporidium xiaoi</name>
    <dbReference type="NCBI Taxonomy" id="659607"/>
    <lineage>
        <taxon>Eukaryota</taxon>
        <taxon>Sar</taxon>
        <taxon>Alveolata</taxon>
        <taxon>Apicomplexa</taxon>
        <taxon>Conoidasida</taxon>
        <taxon>Coccidia</taxon>
        <taxon>Eucoccidiorida</taxon>
        <taxon>Eimeriorina</taxon>
        <taxon>Cryptosporidiidae</taxon>
        <taxon>Cryptosporidium</taxon>
    </lineage>
</organism>
<keyword evidence="3" id="KW-0472">Membrane</keyword>
<dbReference type="InterPro" id="IPR019398">
    <property type="entry name" value="Pre-rRNA_process_TSR2"/>
</dbReference>
<comment type="caution">
    <text evidence="4">The sequence shown here is derived from an EMBL/GenBank/DDBJ whole genome shotgun (WGS) entry which is preliminary data.</text>
</comment>
<sequence>MNAERFQVFSQGVKQVFSTCVVLYLLLILRTLLNLSVESGWSGRFSLKKKDELINEVIMMFQSGKKIDPFELADFLMQTMESRFSTIIEDESDLEVSELICEIYSQCSKGDFALVERLMNIKKTPIENCKMQSYILDDNGMNISDIDTDEDENDVNE</sequence>
<evidence type="ECO:0000256" key="2">
    <source>
        <dbReference type="ARBA" id="ARBA00022552"/>
    </source>
</evidence>
<accession>A0AAV9Y2W5</accession>
<keyword evidence="3" id="KW-0812">Transmembrane</keyword>
<evidence type="ECO:0000256" key="1">
    <source>
        <dbReference type="ARBA" id="ARBA00006524"/>
    </source>
</evidence>
<evidence type="ECO:0000313" key="4">
    <source>
        <dbReference type="EMBL" id="KAK6589051.1"/>
    </source>
</evidence>
<dbReference type="Pfam" id="PF10273">
    <property type="entry name" value="WGG"/>
    <property type="match status" value="1"/>
</dbReference>
<dbReference type="Proteomes" id="UP001311799">
    <property type="component" value="Unassembled WGS sequence"/>
</dbReference>
<dbReference type="EMBL" id="JAWDEY010000016">
    <property type="protein sequence ID" value="KAK6589051.1"/>
    <property type="molecule type" value="Genomic_DNA"/>
</dbReference>
<comment type="similarity">
    <text evidence="1">Belongs to the TSR2 family.</text>
</comment>
<dbReference type="AlphaFoldDB" id="A0AAV9Y2W5"/>
<dbReference type="GO" id="GO:0006364">
    <property type="term" value="P:rRNA processing"/>
    <property type="evidence" value="ECO:0007669"/>
    <property type="project" value="UniProtKB-KW"/>
</dbReference>
<keyword evidence="2" id="KW-0698">rRNA processing</keyword>
<dbReference type="PANTHER" id="PTHR21250">
    <property type="entry name" value="PRE-RRNA-PROCESSING PROTEIN TSR2 HOMOLOG"/>
    <property type="match status" value="1"/>
</dbReference>
<evidence type="ECO:0000256" key="3">
    <source>
        <dbReference type="SAM" id="Phobius"/>
    </source>
</evidence>
<evidence type="ECO:0000313" key="5">
    <source>
        <dbReference type="Proteomes" id="UP001311799"/>
    </source>
</evidence>
<proteinExistence type="inferred from homology"/>
<reference evidence="4 5" key="1">
    <citation type="submission" date="2023-10" db="EMBL/GenBank/DDBJ databases">
        <title>Comparative genomics analysis reveals potential genetic determinants of host preference in Cryptosporidium xiaoi.</title>
        <authorList>
            <person name="Xiao L."/>
            <person name="Li J."/>
        </authorList>
    </citation>
    <scope>NUCLEOTIDE SEQUENCE [LARGE SCALE GENOMIC DNA]</scope>
    <source>
        <strain evidence="4 5">52996</strain>
    </source>
</reference>